<gene>
    <name evidence="2" type="ORF">CDAR_531801</name>
</gene>
<comment type="caution">
    <text evidence="2">The sequence shown here is derived from an EMBL/GenBank/DDBJ whole genome shotgun (WGS) entry which is preliminary data.</text>
</comment>
<dbReference type="AlphaFoldDB" id="A0AAV4TGL9"/>
<evidence type="ECO:0000256" key="1">
    <source>
        <dbReference type="SAM" id="MobiDB-lite"/>
    </source>
</evidence>
<keyword evidence="3" id="KW-1185">Reference proteome</keyword>
<evidence type="ECO:0000313" key="2">
    <source>
        <dbReference type="EMBL" id="GIY43910.1"/>
    </source>
</evidence>
<proteinExistence type="predicted"/>
<evidence type="ECO:0000313" key="3">
    <source>
        <dbReference type="Proteomes" id="UP001054837"/>
    </source>
</evidence>
<name>A0AAV4TGL9_9ARAC</name>
<dbReference type="Proteomes" id="UP001054837">
    <property type="component" value="Unassembled WGS sequence"/>
</dbReference>
<reference evidence="2 3" key="1">
    <citation type="submission" date="2021-06" db="EMBL/GenBank/DDBJ databases">
        <title>Caerostris darwini draft genome.</title>
        <authorList>
            <person name="Kono N."/>
            <person name="Arakawa K."/>
        </authorList>
    </citation>
    <scope>NUCLEOTIDE SEQUENCE [LARGE SCALE GENOMIC DNA]</scope>
</reference>
<organism evidence="2 3">
    <name type="scientific">Caerostris darwini</name>
    <dbReference type="NCBI Taxonomy" id="1538125"/>
    <lineage>
        <taxon>Eukaryota</taxon>
        <taxon>Metazoa</taxon>
        <taxon>Ecdysozoa</taxon>
        <taxon>Arthropoda</taxon>
        <taxon>Chelicerata</taxon>
        <taxon>Arachnida</taxon>
        <taxon>Araneae</taxon>
        <taxon>Araneomorphae</taxon>
        <taxon>Entelegynae</taxon>
        <taxon>Araneoidea</taxon>
        <taxon>Araneidae</taxon>
        <taxon>Caerostris</taxon>
    </lineage>
</organism>
<feature type="region of interest" description="Disordered" evidence="1">
    <location>
        <begin position="66"/>
        <end position="94"/>
    </location>
</feature>
<sequence>MSVFLIEGFQKWKMRKEKLGSNRCIGRSSKWKKKVRLRHLAVKERGKITTFDTIAQLGNGITEESIVNQGSGNDCGGVPPPPPLSSLPIRSTLS</sequence>
<accession>A0AAV4TGL9</accession>
<dbReference type="EMBL" id="BPLQ01009428">
    <property type="protein sequence ID" value="GIY43910.1"/>
    <property type="molecule type" value="Genomic_DNA"/>
</dbReference>
<protein>
    <submittedName>
        <fullName evidence="2">Uncharacterized protein</fullName>
    </submittedName>
</protein>